<keyword evidence="10" id="KW-1185">Reference proteome</keyword>
<evidence type="ECO:0000313" key="10">
    <source>
        <dbReference type="Proteomes" id="UP000245535"/>
    </source>
</evidence>
<dbReference type="InterPro" id="IPR051795">
    <property type="entry name" value="Glycosyl_Hydrlase_43"/>
</dbReference>
<dbReference type="Proteomes" id="UP000245535">
    <property type="component" value="Unassembled WGS sequence"/>
</dbReference>
<dbReference type="SUPFAM" id="SSF75005">
    <property type="entry name" value="Arabinanase/levansucrase/invertase"/>
    <property type="match status" value="1"/>
</dbReference>
<name>A0A315ZXN3_SEDFL</name>
<sequence>MKNITLLAFLLSLTIHVFGQGTTFTNPIISGGYPDPSITYDGEYYYIVNSSFEYFPGLPIHRSKDLVNWECIGHGLHRKEQCNGKVNLLDVQSDGGIHAPTVRYHDGLFYIITTNVYSPAEGEPAQLVNFIITAENAEGPWSEPHVIEGAPGIDPDIFFDDNGRVWYVGQGAARNPSFSGEGEIWTQELDLENWKLKGERHYLWTGACGGVWAEGPHMYKHDGRYYLMIAEGGTGFEHAVMIAVSDNVIGPFTSNPRNPVLTTRNLSYDNWVNSTGHADMIQLADGRWYMVALGIRNEEARASNMARETHLLPMQWEREPYDWKETKYEWPVAAPETGRILRNTPLPFADKPQYRNDAFIDHFENERLDLEWNFRRIPKQRTYSLSDHQGYLRLYTRSEIIQDRVSCSWIGFRQKESDFEYSAKMNFKAKKENVEAGISLLYKDNKYINFTLEKGNNSYNLKLNLAQKEKEVRTLKSKKLETYKGEIIFKVISKNHTYQYFYSLDQGKSYELFTTTSANLILGDGYTGANLGLYTSSNGQKSSDYADFDWVNYKGFERK</sequence>
<feature type="signal peptide" evidence="7">
    <location>
        <begin position="1"/>
        <end position="19"/>
    </location>
</feature>
<evidence type="ECO:0000256" key="3">
    <source>
        <dbReference type="ARBA" id="ARBA00023295"/>
    </source>
</evidence>
<dbReference type="InterPro" id="IPR023296">
    <property type="entry name" value="Glyco_hydro_beta-prop_sf"/>
</dbReference>
<dbReference type="Gene3D" id="2.60.120.200">
    <property type="match status" value="1"/>
</dbReference>
<feature type="active site" description="Proton acceptor" evidence="4">
    <location>
        <position position="35"/>
    </location>
</feature>
<accession>A0A315ZXN3</accession>
<feature type="site" description="Important for catalytic activity, responsible for pKa modulation of the active site Glu and correct orientation of both the proton donor and substrate" evidence="5">
    <location>
        <position position="154"/>
    </location>
</feature>
<dbReference type="Pfam" id="PF17851">
    <property type="entry name" value="GH43_C2"/>
    <property type="match status" value="1"/>
</dbReference>
<comment type="caution">
    <text evidence="9">The sequence shown here is derived from an EMBL/GenBank/DDBJ whole genome shotgun (WGS) entry which is preliminary data.</text>
</comment>
<gene>
    <name evidence="9" type="ORF">BC781_103357</name>
</gene>
<feature type="chain" id="PRO_5016377494" evidence="7">
    <location>
        <begin position="20"/>
        <end position="559"/>
    </location>
</feature>
<reference evidence="9 10" key="1">
    <citation type="submission" date="2018-03" db="EMBL/GenBank/DDBJ databases">
        <title>Genomic Encyclopedia of Archaeal and Bacterial Type Strains, Phase II (KMG-II): from individual species to whole genera.</title>
        <authorList>
            <person name="Goeker M."/>
        </authorList>
    </citation>
    <scope>NUCLEOTIDE SEQUENCE [LARGE SCALE GENOMIC DNA]</scope>
    <source>
        <strain evidence="9 10">DSM 28229</strain>
    </source>
</reference>
<dbReference type="InterPro" id="IPR013320">
    <property type="entry name" value="ConA-like_dom_sf"/>
</dbReference>
<comment type="similarity">
    <text evidence="1 6">Belongs to the glycosyl hydrolase 43 family.</text>
</comment>
<organism evidence="9 10">
    <name type="scientific">Sediminitomix flava</name>
    <dbReference type="NCBI Taxonomy" id="379075"/>
    <lineage>
        <taxon>Bacteria</taxon>
        <taxon>Pseudomonadati</taxon>
        <taxon>Bacteroidota</taxon>
        <taxon>Cytophagia</taxon>
        <taxon>Cytophagales</taxon>
        <taxon>Flammeovirgaceae</taxon>
        <taxon>Sediminitomix</taxon>
    </lineage>
</organism>
<evidence type="ECO:0000259" key="8">
    <source>
        <dbReference type="Pfam" id="PF17851"/>
    </source>
</evidence>
<evidence type="ECO:0000256" key="5">
    <source>
        <dbReference type="PIRSR" id="PIRSR606710-2"/>
    </source>
</evidence>
<dbReference type="Pfam" id="PF04616">
    <property type="entry name" value="Glyco_hydro_43"/>
    <property type="match status" value="1"/>
</dbReference>
<dbReference type="InterPro" id="IPR041542">
    <property type="entry name" value="GH43_C2"/>
</dbReference>
<dbReference type="InterPro" id="IPR006710">
    <property type="entry name" value="Glyco_hydro_43"/>
</dbReference>
<proteinExistence type="inferred from homology"/>
<dbReference type="OrthoDB" id="9801455at2"/>
<dbReference type="CDD" id="cd18617">
    <property type="entry name" value="GH43_XynB-like"/>
    <property type="match status" value="1"/>
</dbReference>
<feature type="active site" description="Proton donor" evidence="4">
    <location>
        <position position="214"/>
    </location>
</feature>
<keyword evidence="2 6" id="KW-0378">Hydrolase</keyword>
<dbReference type="RefSeq" id="WP_109618757.1">
    <property type="nucleotide sequence ID" value="NZ_QGDO01000003.1"/>
</dbReference>
<evidence type="ECO:0000256" key="4">
    <source>
        <dbReference type="PIRSR" id="PIRSR606710-1"/>
    </source>
</evidence>
<dbReference type="AlphaFoldDB" id="A0A315ZXN3"/>
<evidence type="ECO:0000256" key="7">
    <source>
        <dbReference type="SAM" id="SignalP"/>
    </source>
</evidence>
<dbReference type="PANTHER" id="PTHR42812:SF17">
    <property type="entry name" value="BETA-XYLOSIDASE C-TERMINAL CONCANAVALIN A-LIKE DOMAIN-CONTAINING PROTEIN-RELATED"/>
    <property type="match status" value="1"/>
</dbReference>
<evidence type="ECO:0000313" key="9">
    <source>
        <dbReference type="EMBL" id="PWJ42107.1"/>
    </source>
</evidence>
<evidence type="ECO:0000256" key="1">
    <source>
        <dbReference type="ARBA" id="ARBA00009865"/>
    </source>
</evidence>
<dbReference type="GO" id="GO:0005975">
    <property type="term" value="P:carbohydrate metabolic process"/>
    <property type="evidence" value="ECO:0007669"/>
    <property type="project" value="InterPro"/>
</dbReference>
<keyword evidence="3 6" id="KW-0326">Glycosidase</keyword>
<keyword evidence="7" id="KW-0732">Signal</keyword>
<dbReference type="EMBL" id="QGDO01000003">
    <property type="protein sequence ID" value="PWJ42107.1"/>
    <property type="molecule type" value="Genomic_DNA"/>
</dbReference>
<evidence type="ECO:0000256" key="2">
    <source>
        <dbReference type="ARBA" id="ARBA00022801"/>
    </source>
</evidence>
<dbReference type="PANTHER" id="PTHR42812">
    <property type="entry name" value="BETA-XYLOSIDASE"/>
    <property type="match status" value="1"/>
</dbReference>
<evidence type="ECO:0000256" key="6">
    <source>
        <dbReference type="RuleBase" id="RU361187"/>
    </source>
</evidence>
<dbReference type="Gene3D" id="2.115.10.20">
    <property type="entry name" value="Glycosyl hydrolase domain, family 43"/>
    <property type="match status" value="1"/>
</dbReference>
<dbReference type="GO" id="GO:0004553">
    <property type="term" value="F:hydrolase activity, hydrolyzing O-glycosyl compounds"/>
    <property type="evidence" value="ECO:0007669"/>
    <property type="project" value="InterPro"/>
</dbReference>
<dbReference type="SUPFAM" id="SSF49899">
    <property type="entry name" value="Concanavalin A-like lectins/glucanases"/>
    <property type="match status" value="1"/>
</dbReference>
<protein>
    <submittedName>
        <fullName evidence="9">Alpha-N-arabinofuranosidase</fullName>
    </submittedName>
</protein>
<feature type="domain" description="Beta-xylosidase C-terminal Concanavalin A-like" evidence="8">
    <location>
        <begin position="361"/>
        <end position="554"/>
    </location>
</feature>